<dbReference type="PANTHER" id="PTHR30182">
    <property type="entry name" value="L-SERINE DEHYDRATASE"/>
    <property type="match status" value="1"/>
</dbReference>
<keyword evidence="7 11" id="KW-0408">Iron</keyword>
<dbReference type="GO" id="GO:0003941">
    <property type="term" value="F:L-serine ammonia-lyase activity"/>
    <property type="evidence" value="ECO:0007669"/>
    <property type="project" value="UniProtKB-UniRule"/>
</dbReference>
<keyword evidence="5 11" id="KW-0004">4Fe-4S</keyword>
<dbReference type="EMBL" id="QPJT01000035">
    <property type="protein sequence ID" value="RCX09572.1"/>
    <property type="molecule type" value="Genomic_DNA"/>
</dbReference>
<dbReference type="NCBIfam" id="TIGR00719">
    <property type="entry name" value="sda_beta"/>
    <property type="match status" value="1"/>
</dbReference>
<evidence type="ECO:0000256" key="1">
    <source>
        <dbReference type="ARBA" id="ARBA00001966"/>
    </source>
</evidence>
<dbReference type="InterPro" id="IPR051318">
    <property type="entry name" value="Fe-S_L-Ser"/>
</dbReference>
<comment type="cofactor">
    <cofactor evidence="1 12">
        <name>[4Fe-4S] cluster</name>
        <dbReference type="ChEBI" id="CHEBI:49883"/>
    </cofactor>
</comment>
<dbReference type="InterPro" id="IPR002912">
    <property type="entry name" value="ACT_dom"/>
</dbReference>
<dbReference type="PANTHER" id="PTHR30182:SF12">
    <property type="entry name" value="L-SERINE DEHYDRATASE, BETA CHAIN-RELATED"/>
    <property type="match status" value="1"/>
</dbReference>
<keyword evidence="15" id="KW-1185">Reference proteome</keyword>
<organism evidence="14 15">
    <name type="scientific">Anaerobacterium chartisolvens</name>
    <dbReference type="NCBI Taxonomy" id="1297424"/>
    <lineage>
        <taxon>Bacteria</taxon>
        <taxon>Bacillati</taxon>
        <taxon>Bacillota</taxon>
        <taxon>Clostridia</taxon>
        <taxon>Eubacteriales</taxon>
        <taxon>Oscillospiraceae</taxon>
        <taxon>Anaerobacterium</taxon>
    </lineage>
</organism>
<comment type="pathway">
    <text evidence="2 11">Carbohydrate biosynthesis; gluconeogenesis.</text>
</comment>
<comment type="caution">
    <text evidence="14">The sequence shown here is derived from an EMBL/GenBank/DDBJ whole genome shotgun (WGS) entry which is preliminary data.</text>
</comment>
<dbReference type="OrthoDB" id="9813137at2"/>
<dbReference type="InterPro" id="IPR004643">
    <property type="entry name" value="Fe-S_L-Ser_bsu"/>
</dbReference>
<dbReference type="GO" id="GO:0006094">
    <property type="term" value="P:gluconeogenesis"/>
    <property type="evidence" value="ECO:0007669"/>
    <property type="project" value="UniProtKB-UniRule"/>
</dbReference>
<evidence type="ECO:0000313" key="15">
    <source>
        <dbReference type="Proteomes" id="UP000253034"/>
    </source>
</evidence>
<dbReference type="InterPro" id="IPR045865">
    <property type="entry name" value="ACT-like_dom_sf"/>
</dbReference>
<keyword evidence="8 11" id="KW-0411">Iron-sulfur</keyword>
<evidence type="ECO:0000256" key="11">
    <source>
        <dbReference type="PIRNR" id="PIRNR036692"/>
    </source>
</evidence>
<dbReference type="InterPro" id="IPR005131">
    <property type="entry name" value="Ser_deHydtase_bsu"/>
</dbReference>
<dbReference type="Pfam" id="PF03315">
    <property type="entry name" value="SDH_beta"/>
    <property type="match status" value="1"/>
</dbReference>
<dbReference type="PIRSF" id="PIRSF036692">
    <property type="entry name" value="SDH_B"/>
    <property type="match status" value="1"/>
</dbReference>
<dbReference type="Gene3D" id="3.30.70.260">
    <property type="match status" value="1"/>
</dbReference>
<evidence type="ECO:0000256" key="10">
    <source>
        <dbReference type="ARBA" id="ARBA00049406"/>
    </source>
</evidence>
<evidence type="ECO:0000256" key="12">
    <source>
        <dbReference type="RuleBase" id="RU366059"/>
    </source>
</evidence>
<dbReference type="AlphaFoldDB" id="A0A369AJM0"/>
<dbReference type="InterPro" id="IPR029009">
    <property type="entry name" value="ASB_dom_sf"/>
</dbReference>
<dbReference type="GO" id="GO:0046872">
    <property type="term" value="F:metal ion binding"/>
    <property type="evidence" value="ECO:0007669"/>
    <property type="project" value="UniProtKB-UniRule"/>
</dbReference>
<keyword evidence="9 11" id="KW-0456">Lyase</keyword>
<name>A0A369AJM0_9FIRM</name>
<proteinExistence type="inferred from homology"/>
<reference evidence="14 15" key="1">
    <citation type="submission" date="2018-07" db="EMBL/GenBank/DDBJ databases">
        <title>Genomic Encyclopedia of Type Strains, Phase IV (KMG-IV): sequencing the most valuable type-strain genomes for metagenomic binning, comparative biology and taxonomic classification.</title>
        <authorList>
            <person name="Goeker M."/>
        </authorList>
    </citation>
    <scope>NUCLEOTIDE SEQUENCE [LARGE SCALE GENOMIC DNA]</scope>
    <source>
        <strain evidence="14 15">DSM 27016</strain>
    </source>
</reference>
<dbReference type="Pfam" id="PF01842">
    <property type="entry name" value="ACT"/>
    <property type="match status" value="1"/>
</dbReference>
<keyword evidence="6 11" id="KW-0479">Metal-binding</keyword>
<evidence type="ECO:0000256" key="6">
    <source>
        <dbReference type="ARBA" id="ARBA00022723"/>
    </source>
</evidence>
<dbReference type="PROSITE" id="PS51671">
    <property type="entry name" value="ACT"/>
    <property type="match status" value="1"/>
</dbReference>
<sequence length="219" mass="23622">MNIFDIIGPVMIGPSSSHTAGAVRLAGVARLLLGERVKSAYIKLHGSFAETYKGHGTDKAIIGGLMGYLPDDPRIRESIELAEQEGMTFSIETASLGDVHPNTALISVEGVSGKKASILGSSIGGGNIVIKQIDGMSVEFTGQYNSLIVEYTDRPRMVAMITSIIGDSDINIANMKVYRSARGGKAIMTIEIDQEIPEELVNIIRRQRDVFNVINVKMV</sequence>
<evidence type="ECO:0000256" key="4">
    <source>
        <dbReference type="ARBA" id="ARBA00022432"/>
    </source>
</evidence>
<protein>
    <recommendedName>
        <fullName evidence="11">L-serine deaminase</fullName>
    </recommendedName>
</protein>
<evidence type="ECO:0000256" key="5">
    <source>
        <dbReference type="ARBA" id="ARBA00022485"/>
    </source>
</evidence>
<dbReference type="SUPFAM" id="SSF143548">
    <property type="entry name" value="Serine metabolism enzymes domain"/>
    <property type="match status" value="1"/>
</dbReference>
<comment type="catalytic activity">
    <reaction evidence="10 11 12">
        <text>L-serine = pyruvate + NH4(+)</text>
        <dbReference type="Rhea" id="RHEA:19169"/>
        <dbReference type="ChEBI" id="CHEBI:15361"/>
        <dbReference type="ChEBI" id="CHEBI:28938"/>
        <dbReference type="ChEBI" id="CHEBI:33384"/>
        <dbReference type="EC" id="4.3.1.17"/>
    </reaction>
</comment>
<dbReference type="Proteomes" id="UP000253034">
    <property type="component" value="Unassembled WGS sequence"/>
</dbReference>
<comment type="similarity">
    <text evidence="3 11 12">Belongs to the iron-sulfur dependent L-serine dehydratase family.</text>
</comment>
<feature type="domain" description="ACT" evidence="13">
    <location>
        <begin position="146"/>
        <end position="219"/>
    </location>
</feature>
<dbReference type="RefSeq" id="WP_114299814.1">
    <property type="nucleotide sequence ID" value="NZ_QPJT01000035.1"/>
</dbReference>
<dbReference type="SUPFAM" id="SSF55021">
    <property type="entry name" value="ACT-like"/>
    <property type="match status" value="1"/>
</dbReference>
<dbReference type="UniPathway" id="UPA00138"/>
<dbReference type="GO" id="GO:0051539">
    <property type="term" value="F:4 iron, 4 sulfur cluster binding"/>
    <property type="evidence" value="ECO:0007669"/>
    <property type="project" value="UniProtKB-UniRule"/>
</dbReference>
<evidence type="ECO:0000256" key="8">
    <source>
        <dbReference type="ARBA" id="ARBA00023014"/>
    </source>
</evidence>
<evidence type="ECO:0000256" key="9">
    <source>
        <dbReference type="ARBA" id="ARBA00023239"/>
    </source>
</evidence>
<keyword evidence="4 11" id="KW-0312">Gluconeogenesis</keyword>
<evidence type="ECO:0000256" key="7">
    <source>
        <dbReference type="ARBA" id="ARBA00023004"/>
    </source>
</evidence>
<evidence type="ECO:0000256" key="3">
    <source>
        <dbReference type="ARBA" id="ARBA00008636"/>
    </source>
</evidence>
<evidence type="ECO:0000259" key="13">
    <source>
        <dbReference type="PROSITE" id="PS51671"/>
    </source>
</evidence>
<accession>A0A369AJM0</accession>
<gene>
    <name evidence="14" type="ORF">DFR58_1353</name>
</gene>
<dbReference type="CDD" id="cd04903">
    <property type="entry name" value="ACT_LSD"/>
    <property type="match status" value="1"/>
</dbReference>
<evidence type="ECO:0000256" key="2">
    <source>
        <dbReference type="ARBA" id="ARBA00004742"/>
    </source>
</evidence>
<evidence type="ECO:0000313" key="14">
    <source>
        <dbReference type="EMBL" id="RCX09572.1"/>
    </source>
</evidence>
<dbReference type="Gene3D" id="3.30.1330.90">
    <property type="entry name" value="D-3-phosphoglycerate dehydrogenase, domain 3"/>
    <property type="match status" value="1"/>
</dbReference>